<feature type="transmembrane region" description="Helical" evidence="7">
    <location>
        <begin position="101"/>
        <end position="119"/>
    </location>
</feature>
<dbReference type="PROSITE" id="PS50928">
    <property type="entry name" value="ABC_TM1"/>
    <property type="match status" value="1"/>
</dbReference>
<evidence type="ECO:0000256" key="7">
    <source>
        <dbReference type="RuleBase" id="RU363032"/>
    </source>
</evidence>
<protein>
    <submittedName>
        <fullName evidence="9">ABC transporter permease</fullName>
    </submittedName>
</protein>
<proteinExistence type="inferred from homology"/>
<dbReference type="Pfam" id="PF00528">
    <property type="entry name" value="BPD_transp_1"/>
    <property type="match status" value="1"/>
</dbReference>
<evidence type="ECO:0000313" key="9">
    <source>
        <dbReference type="EMBL" id="MDQ7903276.1"/>
    </source>
</evidence>
<dbReference type="SUPFAM" id="SSF161098">
    <property type="entry name" value="MetI-like"/>
    <property type="match status" value="1"/>
</dbReference>
<accession>A0ABU0ZA56</accession>
<keyword evidence="5 7" id="KW-1133">Transmembrane helix</keyword>
<evidence type="ECO:0000256" key="5">
    <source>
        <dbReference type="ARBA" id="ARBA00022989"/>
    </source>
</evidence>
<name>A0ABU0ZA56_9ACTN</name>
<dbReference type="Proteomes" id="UP001230908">
    <property type="component" value="Unassembled WGS sequence"/>
</dbReference>
<keyword evidence="10" id="KW-1185">Reference proteome</keyword>
<organism evidence="9 10">
    <name type="scientific">Phytohabitans maris</name>
    <dbReference type="NCBI Taxonomy" id="3071409"/>
    <lineage>
        <taxon>Bacteria</taxon>
        <taxon>Bacillati</taxon>
        <taxon>Actinomycetota</taxon>
        <taxon>Actinomycetes</taxon>
        <taxon>Micromonosporales</taxon>
        <taxon>Micromonosporaceae</taxon>
    </lineage>
</organism>
<dbReference type="InterPro" id="IPR000515">
    <property type="entry name" value="MetI-like"/>
</dbReference>
<dbReference type="CDD" id="cd06261">
    <property type="entry name" value="TM_PBP2"/>
    <property type="match status" value="1"/>
</dbReference>
<keyword evidence="3" id="KW-1003">Cell membrane</keyword>
<evidence type="ECO:0000256" key="3">
    <source>
        <dbReference type="ARBA" id="ARBA00022475"/>
    </source>
</evidence>
<sequence length="308" mass="33875">MGRYVLRRLLQLIPVFFGTTLLIYALVWAVPGDPFAGKCGERACPPDYIQFMTEKYHLDDPWPLQYLYYMGHLLTGDFGQTFGGRDIGEIIAQAYPNTLKLALVGLAIEAVIGLTAGILTGLRRNGFLDNLVLVSTLFLLAIPTFVSGFLLQFILGTQFKIINPTVSSEVPFHELIVPGFVLASISMAYVARLTRTSIAENSRSDYVRTAVAKGLPQRRVVGVHLFRNSLIPVLTFLGTDLGSLMGGAIITEGIFNINGIGREAYRAITTKESATVVGIVVVLVLVYLLMNLLVDLLYAALDPRIRYE</sequence>
<comment type="similarity">
    <text evidence="7">Belongs to the binding-protein-dependent transport system permease family.</text>
</comment>
<feature type="transmembrane region" description="Helical" evidence="7">
    <location>
        <begin position="12"/>
        <end position="30"/>
    </location>
</feature>
<feature type="domain" description="ABC transmembrane type-1" evidence="8">
    <location>
        <begin position="95"/>
        <end position="298"/>
    </location>
</feature>
<evidence type="ECO:0000256" key="4">
    <source>
        <dbReference type="ARBA" id="ARBA00022692"/>
    </source>
</evidence>
<dbReference type="InterPro" id="IPR045621">
    <property type="entry name" value="BPD_transp_1_N"/>
</dbReference>
<dbReference type="RefSeq" id="WP_308710560.1">
    <property type="nucleotide sequence ID" value="NZ_JAVHUY010000002.1"/>
</dbReference>
<evidence type="ECO:0000256" key="6">
    <source>
        <dbReference type="ARBA" id="ARBA00023136"/>
    </source>
</evidence>
<dbReference type="Gene3D" id="1.10.3720.10">
    <property type="entry name" value="MetI-like"/>
    <property type="match status" value="1"/>
</dbReference>
<comment type="caution">
    <text evidence="9">The sequence shown here is derived from an EMBL/GenBank/DDBJ whole genome shotgun (WGS) entry which is preliminary data.</text>
</comment>
<evidence type="ECO:0000256" key="2">
    <source>
        <dbReference type="ARBA" id="ARBA00022448"/>
    </source>
</evidence>
<dbReference type="EMBL" id="JAVHUY010000002">
    <property type="protein sequence ID" value="MDQ7903276.1"/>
    <property type="molecule type" value="Genomic_DNA"/>
</dbReference>
<feature type="transmembrane region" description="Helical" evidence="7">
    <location>
        <begin position="175"/>
        <end position="194"/>
    </location>
</feature>
<dbReference type="PANTHER" id="PTHR43163:SF7">
    <property type="entry name" value="DIPEPTIDE-TRANSPORT INTEGRAL MEMBRANE PROTEIN ABC TRANSPORTER DPPB-RELATED"/>
    <property type="match status" value="1"/>
</dbReference>
<evidence type="ECO:0000313" key="10">
    <source>
        <dbReference type="Proteomes" id="UP001230908"/>
    </source>
</evidence>
<feature type="transmembrane region" description="Helical" evidence="7">
    <location>
        <begin position="131"/>
        <end position="155"/>
    </location>
</feature>
<evidence type="ECO:0000259" key="8">
    <source>
        <dbReference type="PROSITE" id="PS50928"/>
    </source>
</evidence>
<feature type="transmembrane region" description="Helical" evidence="7">
    <location>
        <begin position="276"/>
        <end position="301"/>
    </location>
</feature>
<keyword evidence="2 7" id="KW-0813">Transport</keyword>
<dbReference type="PANTHER" id="PTHR43163">
    <property type="entry name" value="DIPEPTIDE TRANSPORT SYSTEM PERMEASE PROTEIN DPPB-RELATED"/>
    <property type="match status" value="1"/>
</dbReference>
<dbReference type="InterPro" id="IPR035906">
    <property type="entry name" value="MetI-like_sf"/>
</dbReference>
<gene>
    <name evidence="9" type="ORF">RB614_01915</name>
</gene>
<reference evidence="9 10" key="1">
    <citation type="submission" date="2023-08" db="EMBL/GenBank/DDBJ databases">
        <title>Phytohabitans sansha sp. nov., isolated from marine sediment.</title>
        <authorList>
            <person name="Zhao Y."/>
            <person name="Yi K."/>
        </authorList>
    </citation>
    <scope>NUCLEOTIDE SEQUENCE [LARGE SCALE GENOMIC DNA]</scope>
    <source>
        <strain evidence="9 10">ZYX-F-186</strain>
    </source>
</reference>
<evidence type="ECO:0000256" key="1">
    <source>
        <dbReference type="ARBA" id="ARBA00004651"/>
    </source>
</evidence>
<keyword evidence="6 7" id="KW-0472">Membrane</keyword>
<comment type="subcellular location">
    <subcellularLocation>
        <location evidence="1 7">Cell membrane</location>
        <topology evidence="1 7">Multi-pass membrane protein</topology>
    </subcellularLocation>
</comment>
<keyword evidence="4 7" id="KW-0812">Transmembrane</keyword>
<dbReference type="Pfam" id="PF19300">
    <property type="entry name" value="BPD_transp_1_N"/>
    <property type="match status" value="1"/>
</dbReference>